<dbReference type="AlphaFoldDB" id="A0A6J4IWX6"/>
<sequence>MSAPVPKATENERGQVTSFVVILVLVLLLGTGLVLDGGRLLADRRELRDAASSAARAGAQAVSIESLRAGAPTAVSPAAGVSGAEAHLRTIGHGGSGVVTVNGATVDVVVTGQTQLGILGLFGLGTRTVVGRGSARLVRGVSAEES</sequence>
<proteinExistence type="predicted"/>
<evidence type="ECO:0000259" key="2">
    <source>
        <dbReference type="Pfam" id="PF13400"/>
    </source>
</evidence>
<gene>
    <name evidence="3" type="ORF">AVDCRST_MAG50-3048</name>
</gene>
<keyword evidence="1" id="KW-0812">Transmembrane</keyword>
<dbReference type="InterPro" id="IPR028087">
    <property type="entry name" value="Tad_N"/>
</dbReference>
<keyword evidence="1" id="KW-0472">Membrane</keyword>
<reference evidence="3" key="1">
    <citation type="submission" date="2020-02" db="EMBL/GenBank/DDBJ databases">
        <authorList>
            <person name="Meier V. D."/>
        </authorList>
    </citation>
    <scope>NUCLEOTIDE SEQUENCE</scope>
    <source>
        <strain evidence="3">AVDCRST_MAG50</strain>
    </source>
</reference>
<protein>
    <recommendedName>
        <fullName evidence="2">Putative Flp pilus-assembly TadG-like N-terminal domain-containing protein</fullName>
    </recommendedName>
</protein>
<name>A0A6J4IWX6_9ACTN</name>
<keyword evidence="1" id="KW-1133">Transmembrane helix</keyword>
<accession>A0A6J4IWX6</accession>
<dbReference type="Pfam" id="PF13400">
    <property type="entry name" value="Tad"/>
    <property type="match status" value="1"/>
</dbReference>
<dbReference type="EMBL" id="CADCTF010000142">
    <property type="protein sequence ID" value="CAA9263965.1"/>
    <property type="molecule type" value="Genomic_DNA"/>
</dbReference>
<organism evidence="3">
    <name type="scientific">uncultured Acidimicrobiales bacterium</name>
    <dbReference type="NCBI Taxonomy" id="310071"/>
    <lineage>
        <taxon>Bacteria</taxon>
        <taxon>Bacillati</taxon>
        <taxon>Actinomycetota</taxon>
        <taxon>Acidimicrobiia</taxon>
        <taxon>Acidimicrobiales</taxon>
        <taxon>environmental samples</taxon>
    </lineage>
</organism>
<evidence type="ECO:0000256" key="1">
    <source>
        <dbReference type="SAM" id="Phobius"/>
    </source>
</evidence>
<feature type="transmembrane region" description="Helical" evidence="1">
    <location>
        <begin position="16"/>
        <end position="35"/>
    </location>
</feature>
<feature type="domain" description="Putative Flp pilus-assembly TadG-like N-terminal" evidence="2">
    <location>
        <begin position="14"/>
        <end position="61"/>
    </location>
</feature>
<evidence type="ECO:0000313" key="3">
    <source>
        <dbReference type="EMBL" id="CAA9263965.1"/>
    </source>
</evidence>